<keyword evidence="2" id="KW-0812">Transmembrane</keyword>
<reference evidence="3" key="1">
    <citation type="submission" date="2022-08" db="EMBL/GenBank/DDBJ databases">
        <authorList>
            <person name="Marques A."/>
        </authorList>
    </citation>
    <scope>NUCLEOTIDE SEQUENCE</scope>
    <source>
        <strain evidence="3">RhyPub2mFocal</strain>
        <tissue evidence="3">Leaves</tissue>
    </source>
</reference>
<evidence type="ECO:0000256" key="1">
    <source>
        <dbReference type="SAM" id="MobiDB-lite"/>
    </source>
</evidence>
<dbReference type="PANTHER" id="PTHR35135:SF3">
    <property type="entry name" value="OS05G0517800 PROTEIN"/>
    <property type="match status" value="1"/>
</dbReference>
<organism evidence="3 4">
    <name type="scientific">Rhynchospora pubera</name>
    <dbReference type="NCBI Taxonomy" id="906938"/>
    <lineage>
        <taxon>Eukaryota</taxon>
        <taxon>Viridiplantae</taxon>
        <taxon>Streptophyta</taxon>
        <taxon>Embryophyta</taxon>
        <taxon>Tracheophyta</taxon>
        <taxon>Spermatophyta</taxon>
        <taxon>Magnoliopsida</taxon>
        <taxon>Liliopsida</taxon>
        <taxon>Poales</taxon>
        <taxon>Cyperaceae</taxon>
        <taxon>Cyperoideae</taxon>
        <taxon>Rhynchosporeae</taxon>
        <taxon>Rhynchospora</taxon>
    </lineage>
</organism>
<keyword evidence="2" id="KW-0472">Membrane</keyword>
<sequence length="159" mass="18356">MAMVKDNQKNIVMADLLGRRWWWRRYARRRPRLASGRMKSLFSAFSKREIGDDDAESVGVAQFFFREYTERTLQLETKQKTSMAITNFILTVAGVTAAVILLRGDVKQSASIFRRNLRHIRHWLEEESTSAAKSVEKSAPKELNSQAAKKEIPKDEKSH</sequence>
<protein>
    <submittedName>
        <fullName evidence="3">Potassium-transporting ATPase A chain</fullName>
    </submittedName>
</protein>
<keyword evidence="4" id="KW-1185">Reference proteome</keyword>
<keyword evidence="2" id="KW-1133">Transmembrane helix</keyword>
<dbReference type="AlphaFoldDB" id="A0AAV8GJF3"/>
<accession>A0AAV8GJF3</accession>
<comment type="caution">
    <text evidence="3">The sequence shown here is derived from an EMBL/GenBank/DDBJ whole genome shotgun (WGS) entry which is preliminary data.</text>
</comment>
<dbReference type="PANTHER" id="PTHR35135">
    <property type="entry name" value="OS05G0517800 PROTEIN"/>
    <property type="match status" value="1"/>
</dbReference>
<gene>
    <name evidence="3" type="ORF">LUZ62_016966</name>
</gene>
<feature type="region of interest" description="Disordered" evidence="1">
    <location>
        <begin position="127"/>
        <end position="159"/>
    </location>
</feature>
<dbReference type="EMBL" id="JAMFTS010000001">
    <property type="protein sequence ID" value="KAJ4804400.1"/>
    <property type="molecule type" value="Genomic_DNA"/>
</dbReference>
<evidence type="ECO:0000313" key="4">
    <source>
        <dbReference type="Proteomes" id="UP001140206"/>
    </source>
</evidence>
<feature type="transmembrane region" description="Helical" evidence="2">
    <location>
        <begin position="84"/>
        <end position="102"/>
    </location>
</feature>
<evidence type="ECO:0000256" key="2">
    <source>
        <dbReference type="SAM" id="Phobius"/>
    </source>
</evidence>
<dbReference type="Proteomes" id="UP001140206">
    <property type="component" value="Chromosome 1"/>
</dbReference>
<name>A0AAV8GJF3_9POAL</name>
<proteinExistence type="predicted"/>
<feature type="compositionally biased region" description="Basic and acidic residues" evidence="1">
    <location>
        <begin position="148"/>
        <end position="159"/>
    </location>
</feature>
<evidence type="ECO:0000313" key="3">
    <source>
        <dbReference type="EMBL" id="KAJ4804400.1"/>
    </source>
</evidence>